<name>A0A1J5SU29_9ZZZZ</name>
<sequence length="345" mass="40439">MGHATRCVPVIHALLFYEYKVLIAATPQQKIFFEKEFPTIVCIDLKGYGITYSKRRWLFPFRVMLQMPKIFSVINYEHKWLQKIIDEYKIDLVISDNRYGLYSKKIPCIFITHQLKIKSAFRWVEKLLQLNNYRHIEKFDYCWIPDTNTKNNLSGELSHPKKLPNIPVHYIDLLSRFEKNISATIKYDYCIVLSGPEPQRTILENKILKDIHQLKDKILLVRGLPANKEDLPSTENVEIKNHLPGMQLQQAFQQSEYIISRSGYTTVMEVLSLSKKSILIATPGQTEQEYLSKILLEQNLCYCISQKNFNIVTAIQQAKKFPYSTISLPVFRKENLQQLLSQIKF</sequence>
<dbReference type="EMBL" id="MLJW01000036">
    <property type="protein sequence ID" value="OIR07560.1"/>
    <property type="molecule type" value="Genomic_DNA"/>
</dbReference>
<evidence type="ECO:0000259" key="1">
    <source>
        <dbReference type="Pfam" id="PF04101"/>
    </source>
</evidence>
<feature type="domain" description="Glycosyl transferase family 28 C-terminal" evidence="1">
    <location>
        <begin position="218"/>
        <end position="313"/>
    </location>
</feature>
<accession>A0A1J5SU29</accession>
<dbReference type="InterPro" id="IPR007235">
    <property type="entry name" value="Glyco_trans_28_C"/>
</dbReference>
<dbReference type="Gene3D" id="3.40.50.2000">
    <property type="entry name" value="Glycogen Phosphorylase B"/>
    <property type="match status" value="1"/>
</dbReference>
<dbReference type="AlphaFoldDB" id="A0A1J5SU29"/>
<keyword evidence="2" id="KW-0808">Transferase</keyword>
<dbReference type="GO" id="GO:0016758">
    <property type="term" value="F:hexosyltransferase activity"/>
    <property type="evidence" value="ECO:0007669"/>
    <property type="project" value="InterPro"/>
</dbReference>
<dbReference type="EC" id="2.4.1.227" evidence="2"/>
<reference evidence="2" key="1">
    <citation type="submission" date="2016-10" db="EMBL/GenBank/DDBJ databases">
        <title>Sequence of Gallionella enrichment culture.</title>
        <authorList>
            <person name="Poehlein A."/>
            <person name="Muehling M."/>
            <person name="Daniel R."/>
        </authorList>
    </citation>
    <scope>NUCLEOTIDE SEQUENCE</scope>
</reference>
<protein>
    <submittedName>
        <fullName evidence="2">UDP-N-acetylglucosamine transferase</fullName>
        <ecNumber evidence="2">2.4.1.227</ecNumber>
    </submittedName>
</protein>
<gene>
    <name evidence="2" type="primary">murG_6</name>
    <name evidence="2" type="ORF">GALL_102210</name>
</gene>
<evidence type="ECO:0000313" key="2">
    <source>
        <dbReference type="EMBL" id="OIR07560.1"/>
    </source>
</evidence>
<proteinExistence type="predicted"/>
<dbReference type="Pfam" id="PF04101">
    <property type="entry name" value="Glyco_tran_28_C"/>
    <property type="match status" value="1"/>
</dbReference>
<comment type="caution">
    <text evidence="2">The sequence shown here is derived from an EMBL/GenBank/DDBJ whole genome shotgun (WGS) entry which is preliminary data.</text>
</comment>
<keyword evidence="2" id="KW-0328">Glycosyltransferase</keyword>
<organism evidence="2">
    <name type="scientific">mine drainage metagenome</name>
    <dbReference type="NCBI Taxonomy" id="410659"/>
    <lineage>
        <taxon>unclassified sequences</taxon>
        <taxon>metagenomes</taxon>
        <taxon>ecological metagenomes</taxon>
    </lineage>
</organism>
<dbReference type="SUPFAM" id="SSF53756">
    <property type="entry name" value="UDP-Glycosyltransferase/glycogen phosphorylase"/>
    <property type="match status" value="1"/>
</dbReference>